<dbReference type="RefSeq" id="WP_146570706.1">
    <property type="nucleotide sequence ID" value="NZ_SJPH01000001.1"/>
</dbReference>
<keyword evidence="1" id="KW-1133">Transmembrane helix</keyword>
<keyword evidence="3" id="KW-1185">Reference proteome</keyword>
<dbReference type="EMBL" id="SJPH01000001">
    <property type="protein sequence ID" value="TWT48552.1"/>
    <property type="molecule type" value="Genomic_DNA"/>
</dbReference>
<evidence type="ECO:0000256" key="1">
    <source>
        <dbReference type="SAM" id="Phobius"/>
    </source>
</evidence>
<sequence length="270" mass="30116">MSRSTKTFPARAGLGLLEIVGCLVAMAIGIWLGAQYLGVDLNGAAYKALDETELLTKLPEEWRPVNPECPDGDCPDPQEVRLVEAAMLQQELDDLRFEVARLRAPHTGKQSTPAPSEALLSAEEQRVRTLSTAYWQRLAEIVAELDHIEQHTQGLLGSDEHARVLAVRRRSYDYGARAIRHLDPAGVDERALEVGVRVSEWCEHGAQMLVDSADLAGRQAVDGRSVRAEQVWAQSKQEHEMLTDLVRRKSLDTLVYLNGKYFVELLELPL</sequence>
<feature type="transmembrane region" description="Helical" evidence="1">
    <location>
        <begin position="12"/>
        <end position="32"/>
    </location>
</feature>
<evidence type="ECO:0000313" key="2">
    <source>
        <dbReference type="EMBL" id="TWT48552.1"/>
    </source>
</evidence>
<evidence type="ECO:0000313" key="3">
    <source>
        <dbReference type="Proteomes" id="UP000318995"/>
    </source>
</evidence>
<reference evidence="2 3" key="1">
    <citation type="submission" date="2019-02" db="EMBL/GenBank/DDBJ databases">
        <title>Deep-cultivation of Planctomycetes and their phenomic and genomic characterization uncovers novel biology.</title>
        <authorList>
            <person name="Wiegand S."/>
            <person name="Jogler M."/>
            <person name="Boedeker C."/>
            <person name="Pinto D."/>
            <person name="Vollmers J."/>
            <person name="Rivas-Marin E."/>
            <person name="Kohn T."/>
            <person name="Peeters S.H."/>
            <person name="Heuer A."/>
            <person name="Rast P."/>
            <person name="Oberbeckmann S."/>
            <person name="Bunk B."/>
            <person name="Jeske O."/>
            <person name="Meyerdierks A."/>
            <person name="Storesund J.E."/>
            <person name="Kallscheuer N."/>
            <person name="Luecker S."/>
            <person name="Lage O.M."/>
            <person name="Pohl T."/>
            <person name="Merkel B.J."/>
            <person name="Hornburger P."/>
            <person name="Mueller R.-W."/>
            <person name="Bruemmer F."/>
            <person name="Labrenz M."/>
            <person name="Spormann A.M."/>
            <person name="Op Den Camp H."/>
            <person name="Overmann J."/>
            <person name="Amann R."/>
            <person name="Jetten M.S.M."/>
            <person name="Mascher T."/>
            <person name="Medema M.H."/>
            <person name="Devos D.P."/>
            <person name="Kaster A.-K."/>
            <person name="Ovreas L."/>
            <person name="Rohde M."/>
            <person name="Galperin M.Y."/>
            <person name="Jogler C."/>
        </authorList>
    </citation>
    <scope>NUCLEOTIDE SEQUENCE [LARGE SCALE GENOMIC DNA]</scope>
    <source>
        <strain evidence="2 3">Pla111</strain>
    </source>
</reference>
<proteinExistence type="predicted"/>
<dbReference type="Proteomes" id="UP000318995">
    <property type="component" value="Unassembled WGS sequence"/>
</dbReference>
<gene>
    <name evidence="2" type="ORF">Pla111_03250</name>
</gene>
<keyword evidence="1" id="KW-0812">Transmembrane</keyword>
<name>A0A5C5WFL4_9BACT</name>
<keyword evidence="1" id="KW-0472">Membrane</keyword>
<comment type="caution">
    <text evidence="2">The sequence shown here is derived from an EMBL/GenBank/DDBJ whole genome shotgun (WGS) entry which is preliminary data.</text>
</comment>
<organism evidence="2 3">
    <name type="scientific">Botrimarina hoheduenensis</name>
    <dbReference type="NCBI Taxonomy" id="2528000"/>
    <lineage>
        <taxon>Bacteria</taxon>
        <taxon>Pseudomonadati</taxon>
        <taxon>Planctomycetota</taxon>
        <taxon>Planctomycetia</taxon>
        <taxon>Pirellulales</taxon>
        <taxon>Lacipirellulaceae</taxon>
        <taxon>Botrimarina</taxon>
    </lineage>
</organism>
<protein>
    <submittedName>
        <fullName evidence="2">Uncharacterized protein</fullName>
    </submittedName>
</protein>
<dbReference type="AlphaFoldDB" id="A0A5C5WFL4"/>
<dbReference type="OrthoDB" id="268745at2"/>
<accession>A0A5C5WFL4</accession>